<dbReference type="eggNOG" id="arCOG00973">
    <property type="taxonomic scope" value="Archaea"/>
</dbReference>
<keyword evidence="5 6" id="KW-0694">RNA-binding</keyword>
<protein>
    <submittedName>
        <fullName evidence="8">RNA methylase, NOL1/NOP2/sun family</fullName>
    </submittedName>
</protein>
<dbReference type="InterPro" id="IPR011023">
    <property type="entry name" value="Nop2p"/>
</dbReference>
<dbReference type="AlphaFoldDB" id="D5VSI5"/>
<evidence type="ECO:0000256" key="2">
    <source>
        <dbReference type="ARBA" id="ARBA00022603"/>
    </source>
</evidence>
<dbReference type="PANTHER" id="PTHR22807:SF74">
    <property type="entry name" value="TRNA (CYTOSINE(48)-C(5))-METHYLTRANSFERASE"/>
    <property type="match status" value="1"/>
</dbReference>
<sequence length="274" mass="31190">MTSHSKEGDIYINFIRVNTLKISPSALKERLEKKGVKLEKTFLDYAFRVIESPFSIGATPEYLFGYYMPQSLSSMIPPITLNPSPKDRVLDMCAAPGGKTTHLAQLMGNEGTILAVEISKERVKALKSNINRMNILNTIIINKDMRKYKEYLMKKKILFDKILLDAPCSGNIIKDKNRKVDEKDIEYCSLRQKELLNIGLDLLKPGGELVYSTCSMEEKENEEVIEHVLKSRDDIKLIKLSPIANFIRPGKIKGTLKVYPPYEPFFIAKIKKEG</sequence>
<dbReference type="Pfam" id="PF01189">
    <property type="entry name" value="Methyltr_RsmB-F"/>
    <property type="match status" value="1"/>
</dbReference>
<dbReference type="InterPro" id="IPR029063">
    <property type="entry name" value="SAM-dependent_MTases_sf"/>
</dbReference>
<name>D5VSI5_METIM</name>
<dbReference type="Gene3D" id="3.30.70.1170">
    <property type="entry name" value="Sun protein, domain 3"/>
    <property type="match status" value="1"/>
</dbReference>
<dbReference type="InterPro" id="IPR049560">
    <property type="entry name" value="MeTrfase_RsmB-F_NOP2_cat"/>
</dbReference>
<keyword evidence="3 6" id="KW-0808">Transferase</keyword>
<dbReference type="Gene3D" id="3.40.50.150">
    <property type="entry name" value="Vaccinia Virus protein VP39"/>
    <property type="match status" value="1"/>
</dbReference>
<dbReference type="InterPro" id="IPR001678">
    <property type="entry name" value="MeTrfase_RsmB-F_NOP2_dom"/>
</dbReference>
<dbReference type="GO" id="GO:0016428">
    <property type="term" value="F:tRNA (cytidine-5-)-methyltransferase activity"/>
    <property type="evidence" value="ECO:0007669"/>
    <property type="project" value="TreeGrafter"/>
</dbReference>
<evidence type="ECO:0000256" key="5">
    <source>
        <dbReference type="ARBA" id="ARBA00022884"/>
    </source>
</evidence>
<dbReference type="NCBIfam" id="TIGR00446">
    <property type="entry name" value="nop2p"/>
    <property type="match status" value="1"/>
</dbReference>
<dbReference type="PROSITE" id="PS51686">
    <property type="entry name" value="SAM_MT_RSMB_NOP"/>
    <property type="match status" value="1"/>
</dbReference>
<accession>D5VSI5</accession>
<evidence type="ECO:0000256" key="4">
    <source>
        <dbReference type="ARBA" id="ARBA00022691"/>
    </source>
</evidence>
<dbReference type="GO" id="GO:0030488">
    <property type="term" value="P:tRNA methylation"/>
    <property type="evidence" value="ECO:0007669"/>
    <property type="project" value="TreeGrafter"/>
</dbReference>
<feature type="binding site" evidence="6">
    <location>
        <begin position="93"/>
        <end position="99"/>
    </location>
    <ligand>
        <name>S-adenosyl-L-methionine</name>
        <dbReference type="ChEBI" id="CHEBI:59789"/>
    </ligand>
</feature>
<dbReference type="RefSeq" id="WP_013100284.1">
    <property type="nucleotide sequence ID" value="NC_014122.1"/>
</dbReference>
<dbReference type="EMBL" id="CP002009">
    <property type="protein sequence ID" value="ADG13538.1"/>
    <property type="molecule type" value="Genomic_DNA"/>
</dbReference>
<evidence type="ECO:0000256" key="6">
    <source>
        <dbReference type="PROSITE-ProRule" id="PRU01023"/>
    </source>
</evidence>
<feature type="binding site" evidence="6">
    <location>
        <position position="165"/>
    </location>
    <ligand>
        <name>S-adenosyl-L-methionine</name>
        <dbReference type="ChEBI" id="CHEBI:59789"/>
    </ligand>
</feature>
<dbReference type="GO" id="GO:0003723">
    <property type="term" value="F:RNA binding"/>
    <property type="evidence" value="ECO:0007669"/>
    <property type="project" value="UniProtKB-UniRule"/>
</dbReference>
<evidence type="ECO:0000313" key="8">
    <source>
        <dbReference type="EMBL" id="ADG13538.1"/>
    </source>
</evidence>
<dbReference type="PRINTS" id="PR02008">
    <property type="entry name" value="RCMTFAMILY"/>
</dbReference>
<dbReference type="InterPro" id="IPR018314">
    <property type="entry name" value="RsmB/NOL1/NOP2-like_CS"/>
</dbReference>
<keyword evidence="4 6" id="KW-0949">S-adenosyl-L-methionine</keyword>
<evidence type="ECO:0000259" key="7">
    <source>
        <dbReference type="PROSITE" id="PS51686"/>
    </source>
</evidence>
<feature type="active site" description="Nucleophile" evidence="6">
    <location>
        <position position="214"/>
    </location>
</feature>
<evidence type="ECO:0000256" key="3">
    <source>
        <dbReference type="ARBA" id="ARBA00022679"/>
    </source>
</evidence>
<dbReference type="InterPro" id="IPR023267">
    <property type="entry name" value="RCMT"/>
</dbReference>
<gene>
    <name evidence="8" type="ordered locus">Metin_0874</name>
</gene>
<keyword evidence="9" id="KW-1185">Reference proteome</keyword>
<dbReference type="GeneID" id="9131888"/>
<dbReference type="CDD" id="cd02440">
    <property type="entry name" value="AdoMet_MTases"/>
    <property type="match status" value="1"/>
</dbReference>
<reference evidence="8" key="1">
    <citation type="submission" date="2010-04" db="EMBL/GenBank/DDBJ databases">
        <title>Complete sequence of Methanocaldococcus infernus ME.</title>
        <authorList>
            <consortium name="US DOE Joint Genome Institute"/>
            <person name="Lucas S."/>
            <person name="Copeland A."/>
            <person name="Lapidus A."/>
            <person name="Cheng J.-F."/>
            <person name="Bruce D."/>
            <person name="Goodwin L."/>
            <person name="Pitluck S."/>
            <person name="Munk A.C."/>
            <person name="Detter J.C."/>
            <person name="Han C."/>
            <person name="Tapia R."/>
            <person name="Land M."/>
            <person name="Hauser L."/>
            <person name="Kyrpides N."/>
            <person name="Mikhailova N."/>
            <person name="Sieprawska-Lupa M."/>
            <person name="Whitman W.B."/>
            <person name="Woyke T."/>
        </authorList>
    </citation>
    <scope>NUCLEOTIDE SEQUENCE [LARGE SCALE GENOMIC DNA]</scope>
    <source>
        <strain evidence="8">ME</strain>
    </source>
</reference>
<feature type="domain" description="SAM-dependent MTase RsmB/NOP-type" evidence="7">
    <location>
        <begin position="3"/>
        <end position="273"/>
    </location>
</feature>
<dbReference type="PROSITE" id="PS01153">
    <property type="entry name" value="NOL1_NOP2_SUN"/>
    <property type="match status" value="1"/>
</dbReference>
<proteinExistence type="inferred from homology"/>
<evidence type="ECO:0000313" key="9">
    <source>
        <dbReference type="Proteomes" id="UP000002061"/>
    </source>
</evidence>
<keyword evidence="2 6" id="KW-0489">Methyltransferase</keyword>
<dbReference type="OrthoDB" id="14725at2157"/>
<comment type="similarity">
    <text evidence="1 6">Belongs to the class I-like SAM-binding methyltransferase superfamily. RsmB/NOP family.</text>
</comment>
<feature type="binding site" evidence="6">
    <location>
        <position position="117"/>
    </location>
    <ligand>
        <name>S-adenosyl-L-methionine</name>
        <dbReference type="ChEBI" id="CHEBI:59789"/>
    </ligand>
</feature>
<dbReference type="KEGG" id="mif:Metin_0874"/>
<feature type="binding site" evidence="6">
    <location>
        <position position="144"/>
    </location>
    <ligand>
        <name>S-adenosyl-L-methionine</name>
        <dbReference type="ChEBI" id="CHEBI:59789"/>
    </ligand>
</feature>
<dbReference type="PANTHER" id="PTHR22807">
    <property type="entry name" value="NOP2 YEAST -RELATED NOL1/NOP2/FMU SUN DOMAIN-CONTAINING"/>
    <property type="match status" value="1"/>
</dbReference>
<organism evidence="8 9">
    <name type="scientific">Methanocaldococcus infernus (strain DSM 11812 / JCM 15783 / ME)</name>
    <dbReference type="NCBI Taxonomy" id="573063"/>
    <lineage>
        <taxon>Archaea</taxon>
        <taxon>Methanobacteriati</taxon>
        <taxon>Methanobacteriota</taxon>
        <taxon>Methanomada group</taxon>
        <taxon>Methanococci</taxon>
        <taxon>Methanococcales</taxon>
        <taxon>Methanocaldococcaceae</taxon>
        <taxon>Methanocaldococcus</taxon>
    </lineage>
</organism>
<dbReference type="Proteomes" id="UP000002061">
    <property type="component" value="Chromosome"/>
</dbReference>
<evidence type="ECO:0000256" key="1">
    <source>
        <dbReference type="ARBA" id="ARBA00007494"/>
    </source>
</evidence>
<dbReference type="HOGENOM" id="CLU_005316_7_0_2"/>
<dbReference type="STRING" id="573063.Metin_0874"/>
<dbReference type="SUPFAM" id="SSF53335">
    <property type="entry name" value="S-adenosyl-L-methionine-dependent methyltransferases"/>
    <property type="match status" value="1"/>
</dbReference>